<dbReference type="PANTHER" id="PTHR36076:SF1">
    <property type="entry name" value="THIOREDOXIN SUPERFAMILY PROTEIN"/>
    <property type="match status" value="1"/>
</dbReference>
<dbReference type="Proteomes" id="UP001154282">
    <property type="component" value="Unassembled WGS sequence"/>
</dbReference>
<dbReference type="AlphaFoldDB" id="A0AAV0LIR7"/>
<protein>
    <recommendedName>
        <fullName evidence="3">Thioredoxin superfamily protein</fullName>
    </recommendedName>
</protein>
<comment type="caution">
    <text evidence="1">The sequence shown here is derived from an EMBL/GenBank/DDBJ whole genome shotgun (WGS) entry which is preliminary data.</text>
</comment>
<evidence type="ECO:0008006" key="3">
    <source>
        <dbReference type="Google" id="ProtNLM"/>
    </source>
</evidence>
<reference evidence="1" key="1">
    <citation type="submission" date="2022-08" db="EMBL/GenBank/DDBJ databases">
        <authorList>
            <person name="Gutierrez-Valencia J."/>
        </authorList>
    </citation>
    <scope>NUCLEOTIDE SEQUENCE</scope>
</reference>
<evidence type="ECO:0000313" key="1">
    <source>
        <dbReference type="EMBL" id="CAI0433684.1"/>
    </source>
</evidence>
<dbReference type="EMBL" id="CAMGYJ010000006">
    <property type="protein sequence ID" value="CAI0433684.1"/>
    <property type="molecule type" value="Genomic_DNA"/>
</dbReference>
<accession>A0AAV0LIR7</accession>
<organism evidence="1 2">
    <name type="scientific">Linum tenue</name>
    <dbReference type="NCBI Taxonomy" id="586396"/>
    <lineage>
        <taxon>Eukaryota</taxon>
        <taxon>Viridiplantae</taxon>
        <taxon>Streptophyta</taxon>
        <taxon>Embryophyta</taxon>
        <taxon>Tracheophyta</taxon>
        <taxon>Spermatophyta</taxon>
        <taxon>Magnoliopsida</taxon>
        <taxon>eudicotyledons</taxon>
        <taxon>Gunneridae</taxon>
        <taxon>Pentapetalae</taxon>
        <taxon>rosids</taxon>
        <taxon>fabids</taxon>
        <taxon>Malpighiales</taxon>
        <taxon>Linaceae</taxon>
        <taxon>Linum</taxon>
    </lineage>
</organism>
<name>A0AAV0LIR7_9ROSI</name>
<sequence length="195" mass="22461">MEQQPFLDRMLGQLRCTCKYYTGYPKDLGPSRVIHFTSEREFVKLLHEGYPMVVAFSIRGNYTRHLDKVLEEAAAEFYPGVKFMRVSEVHDVLYELTHRLLITISLGMISSLASSQVECPKYPGFCITRQKKEYPFIEIFHSPEQTANQGKAVDPGITKYAVKVLPFNYDVSPYGFREFFKRHGIGSSKQNQTSQ</sequence>
<keyword evidence="2" id="KW-1185">Reference proteome</keyword>
<evidence type="ECO:0000313" key="2">
    <source>
        <dbReference type="Proteomes" id="UP001154282"/>
    </source>
</evidence>
<proteinExistence type="predicted"/>
<gene>
    <name evidence="1" type="ORF">LITE_LOCUS23985</name>
</gene>
<dbReference type="PANTHER" id="PTHR36076">
    <property type="entry name" value="THIOREDOXIN SUPERFAMILY PROTEIN"/>
    <property type="match status" value="1"/>
</dbReference>